<comment type="similarity">
    <text evidence="2">Belongs to the DsbD family.</text>
</comment>
<evidence type="ECO:0000313" key="10">
    <source>
        <dbReference type="Proteomes" id="UP000018780"/>
    </source>
</evidence>
<evidence type="ECO:0000256" key="2">
    <source>
        <dbReference type="ARBA" id="ARBA00006143"/>
    </source>
</evidence>
<keyword evidence="6 7" id="KW-0472">Membrane</keyword>
<keyword evidence="3 7" id="KW-0812">Transmembrane</keyword>
<keyword evidence="5 7" id="KW-1133">Transmembrane helix</keyword>
<evidence type="ECO:0000313" key="9">
    <source>
        <dbReference type="EMBL" id="AHD03808.1"/>
    </source>
</evidence>
<evidence type="ECO:0000256" key="5">
    <source>
        <dbReference type="ARBA" id="ARBA00022989"/>
    </source>
</evidence>
<dbReference type="PANTHER" id="PTHR31272">
    <property type="entry name" value="CYTOCHROME C-TYPE BIOGENESIS PROTEIN HI_1454-RELATED"/>
    <property type="match status" value="1"/>
</dbReference>
<name>V9W127_9RHOB</name>
<feature type="transmembrane region" description="Helical" evidence="7">
    <location>
        <begin position="58"/>
        <end position="78"/>
    </location>
</feature>
<dbReference type="PANTHER" id="PTHR31272:SF6">
    <property type="entry name" value="CYTOCHROME C-TYPE BIOGENESIS CCDA-LIKE CHLOROPLASTIC PROTEIN"/>
    <property type="match status" value="1"/>
</dbReference>
<feature type="transmembrane region" description="Helical" evidence="7">
    <location>
        <begin position="23"/>
        <end position="52"/>
    </location>
</feature>
<dbReference type="GO" id="GO:0017004">
    <property type="term" value="P:cytochrome complex assembly"/>
    <property type="evidence" value="ECO:0007669"/>
    <property type="project" value="UniProtKB-KW"/>
</dbReference>
<comment type="subcellular location">
    <subcellularLocation>
        <location evidence="1">Membrane</location>
        <topology evidence="1">Multi-pass membrane protein</topology>
    </subcellularLocation>
</comment>
<accession>V9W127</accession>
<organism evidence="9 10">
    <name type="scientific">Leisingera methylohalidivorans DSM 14336</name>
    <dbReference type="NCBI Taxonomy" id="999552"/>
    <lineage>
        <taxon>Bacteria</taxon>
        <taxon>Pseudomonadati</taxon>
        <taxon>Pseudomonadota</taxon>
        <taxon>Alphaproteobacteria</taxon>
        <taxon>Rhodobacterales</taxon>
        <taxon>Roseobacteraceae</taxon>
        <taxon>Leisingera</taxon>
    </lineage>
</organism>
<dbReference type="EMBL" id="CP006775">
    <property type="protein sequence ID" value="AHD03808.1"/>
    <property type="molecule type" value="Genomic_DNA"/>
</dbReference>
<keyword evidence="9" id="KW-0614">Plasmid</keyword>
<keyword evidence="4" id="KW-0201">Cytochrome c-type biogenesis</keyword>
<gene>
    <name evidence="9" type="ORF">METH_23530</name>
</gene>
<evidence type="ECO:0000259" key="8">
    <source>
        <dbReference type="Pfam" id="PF02683"/>
    </source>
</evidence>
<sequence length="200" mass="20867">MAAGLGARKGAGSEADNSRARGFVLSVGFVLGIVTVDIIIGALFGFAGLAVMRVLNAVLAYVYALLAAVLALTGLALWRKLRIRIPVLRPEAGSARTFLGAYILGLPFGLSTCPACTPMVLPVVIAASSTADPFLGAVLMGVFGLARSLPLVIAGTSAASFVQHRHSRHIVRWAERLGGLLLISAAVYFAWQAGRYAGLY</sequence>
<keyword evidence="10" id="KW-1185">Reference proteome</keyword>
<feature type="transmembrane region" description="Helical" evidence="7">
    <location>
        <begin position="173"/>
        <end position="191"/>
    </location>
</feature>
<evidence type="ECO:0000256" key="4">
    <source>
        <dbReference type="ARBA" id="ARBA00022748"/>
    </source>
</evidence>
<evidence type="ECO:0000256" key="7">
    <source>
        <dbReference type="SAM" id="Phobius"/>
    </source>
</evidence>
<dbReference type="InterPro" id="IPR051790">
    <property type="entry name" value="Cytochrome_c-biogenesis_DsbD"/>
</dbReference>
<dbReference type="PATRIC" id="fig|999552.6.peg.4647"/>
<dbReference type="RefSeq" id="WP_024092602.1">
    <property type="nucleotide sequence ID" value="NC_023136.1"/>
</dbReference>
<dbReference type="Proteomes" id="UP000018780">
    <property type="component" value="Plasmid unnamed2"/>
</dbReference>
<dbReference type="InterPro" id="IPR003834">
    <property type="entry name" value="Cyt_c_assmbl_TM_dom"/>
</dbReference>
<dbReference type="KEGG" id="lmd:METH_23530"/>
<feature type="transmembrane region" description="Helical" evidence="7">
    <location>
        <begin position="134"/>
        <end position="161"/>
    </location>
</feature>
<reference evidence="9 10" key="1">
    <citation type="submission" date="2013-09" db="EMBL/GenBank/DDBJ databases">
        <authorList>
            <consortium name="DOE Joint Genome Institute"/>
            <person name="Klenk H.-P."/>
            <person name="Huntemann M."/>
            <person name="Han J."/>
            <person name="Chen A."/>
            <person name="Kyrpides N."/>
            <person name="Mavromatis K."/>
            <person name="Markowitz V."/>
            <person name="Palaniappan K."/>
            <person name="Ivanova N."/>
            <person name="Schaumberg A."/>
            <person name="Pati A."/>
            <person name="Liolios K."/>
            <person name="Nordberg H.P."/>
            <person name="Cantor M.N."/>
            <person name="Hua S.X."/>
            <person name="Woyke T."/>
        </authorList>
    </citation>
    <scope>NUCLEOTIDE SEQUENCE [LARGE SCALE GENOMIC DNA]</scope>
    <source>
        <strain evidence="9 10">DSM 14336</strain>
        <plasmid evidence="10">2</plasmid>
    </source>
</reference>
<dbReference type="GO" id="GO:0016020">
    <property type="term" value="C:membrane"/>
    <property type="evidence" value="ECO:0007669"/>
    <property type="project" value="UniProtKB-SubCell"/>
</dbReference>
<feature type="domain" description="Cytochrome C biogenesis protein transmembrane" evidence="8">
    <location>
        <begin position="12"/>
        <end position="188"/>
    </location>
</feature>
<dbReference type="HOGENOM" id="CLU_1364811_0_0_5"/>
<dbReference type="Pfam" id="PF02683">
    <property type="entry name" value="DsbD_TM"/>
    <property type="match status" value="1"/>
</dbReference>
<geneLocation type="plasmid" evidence="10">
    <name>2</name>
</geneLocation>
<dbReference type="AlphaFoldDB" id="V9W127"/>
<feature type="transmembrane region" description="Helical" evidence="7">
    <location>
        <begin position="99"/>
        <end position="128"/>
    </location>
</feature>
<protein>
    <recommendedName>
        <fullName evidence="8">Cytochrome C biogenesis protein transmembrane domain-containing protein</fullName>
    </recommendedName>
</protein>
<evidence type="ECO:0000256" key="6">
    <source>
        <dbReference type="ARBA" id="ARBA00023136"/>
    </source>
</evidence>
<proteinExistence type="inferred from homology"/>
<evidence type="ECO:0000256" key="3">
    <source>
        <dbReference type="ARBA" id="ARBA00022692"/>
    </source>
</evidence>
<evidence type="ECO:0000256" key="1">
    <source>
        <dbReference type="ARBA" id="ARBA00004141"/>
    </source>
</evidence>